<dbReference type="GO" id="GO:0000976">
    <property type="term" value="F:transcription cis-regulatory region binding"/>
    <property type="evidence" value="ECO:0007669"/>
    <property type="project" value="TreeGrafter"/>
</dbReference>
<dbReference type="RefSeq" id="WP_106247314.1">
    <property type="nucleotide sequence ID" value="NZ_PVZC01000005.1"/>
</dbReference>
<accession>A0A2T0Q1Q0</accession>
<comment type="caution">
    <text evidence="7">The sequence shown here is derived from an EMBL/GenBank/DDBJ whole genome shotgun (WGS) entry which is preliminary data.</text>
</comment>
<dbReference type="AlphaFoldDB" id="A0A2T0Q1Q0"/>
<feature type="region of interest" description="Disordered" evidence="5">
    <location>
        <begin position="1"/>
        <end position="21"/>
    </location>
</feature>
<keyword evidence="2 4" id="KW-0238">DNA-binding</keyword>
<organism evidence="7 8">
    <name type="scientific">Allonocardiopsis opalescens</name>
    <dbReference type="NCBI Taxonomy" id="1144618"/>
    <lineage>
        <taxon>Bacteria</taxon>
        <taxon>Bacillati</taxon>
        <taxon>Actinomycetota</taxon>
        <taxon>Actinomycetes</taxon>
        <taxon>Streptosporangiales</taxon>
        <taxon>Allonocardiopsis</taxon>
    </lineage>
</organism>
<dbReference type="PANTHER" id="PTHR30055:SF234">
    <property type="entry name" value="HTH-TYPE TRANSCRIPTIONAL REGULATOR BETI"/>
    <property type="match status" value="1"/>
</dbReference>
<dbReference type="EMBL" id="PVZC01000005">
    <property type="protein sequence ID" value="PRX97724.1"/>
    <property type="molecule type" value="Genomic_DNA"/>
</dbReference>
<evidence type="ECO:0000259" key="6">
    <source>
        <dbReference type="PROSITE" id="PS50977"/>
    </source>
</evidence>
<dbReference type="OrthoDB" id="9806334at2"/>
<dbReference type="InterPro" id="IPR050109">
    <property type="entry name" value="HTH-type_TetR-like_transc_reg"/>
</dbReference>
<sequence>MARSPRRAADTSGGRAPTLTEQARREQIIRLTIGLIAEHGYAGTSLARIAAAASISKAAVLYHFDTKNAVIRAAYDTVMAALTEQVAAAIHAADSPAAAVEAYISALIGHMDRHPDHTRMIVEALDDANATGIADTPDSPGRRQPLAKLIEAAKSSGEYRDDIDPRTHAIILSGAIDAVVAESLADPRYSLTEAAQAVIELTRRAARS</sequence>
<dbReference type="PROSITE" id="PS50977">
    <property type="entry name" value="HTH_TETR_2"/>
    <property type="match status" value="1"/>
</dbReference>
<evidence type="ECO:0000313" key="8">
    <source>
        <dbReference type="Proteomes" id="UP000237846"/>
    </source>
</evidence>
<dbReference type="Gene3D" id="1.10.357.10">
    <property type="entry name" value="Tetracycline Repressor, domain 2"/>
    <property type="match status" value="1"/>
</dbReference>
<protein>
    <submittedName>
        <fullName evidence="7">TetR family transcriptional regulator</fullName>
    </submittedName>
</protein>
<dbReference type="Gene3D" id="1.10.10.60">
    <property type="entry name" value="Homeodomain-like"/>
    <property type="match status" value="1"/>
</dbReference>
<evidence type="ECO:0000256" key="4">
    <source>
        <dbReference type="PROSITE-ProRule" id="PRU00335"/>
    </source>
</evidence>
<dbReference type="InterPro" id="IPR036271">
    <property type="entry name" value="Tet_transcr_reg_TetR-rel_C_sf"/>
</dbReference>
<dbReference type="InterPro" id="IPR001647">
    <property type="entry name" value="HTH_TetR"/>
</dbReference>
<dbReference type="GO" id="GO:0003700">
    <property type="term" value="F:DNA-binding transcription factor activity"/>
    <property type="evidence" value="ECO:0007669"/>
    <property type="project" value="TreeGrafter"/>
</dbReference>
<dbReference type="InterPro" id="IPR009057">
    <property type="entry name" value="Homeodomain-like_sf"/>
</dbReference>
<feature type="DNA-binding region" description="H-T-H motif" evidence="4">
    <location>
        <begin position="45"/>
        <end position="64"/>
    </location>
</feature>
<evidence type="ECO:0000256" key="5">
    <source>
        <dbReference type="SAM" id="MobiDB-lite"/>
    </source>
</evidence>
<evidence type="ECO:0000256" key="2">
    <source>
        <dbReference type="ARBA" id="ARBA00023125"/>
    </source>
</evidence>
<keyword evidence="3" id="KW-0804">Transcription</keyword>
<gene>
    <name evidence="7" type="ORF">CLV72_10574</name>
</gene>
<dbReference type="SUPFAM" id="SSF46689">
    <property type="entry name" value="Homeodomain-like"/>
    <property type="match status" value="1"/>
</dbReference>
<name>A0A2T0Q1Q0_9ACTN</name>
<keyword evidence="1" id="KW-0805">Transcription regulation</keyword>
<evidence type="ECO:0000313" key="7">
    <source>
        <dbReference type="EMBL" id="PRX97724.1"/>
    </source>
</evidence>
<keyword evidence="8" id="KW-1185">Reference proteome</keyword>
<dbReference type="Proteomes" id="UP000237846">
    <property type="component" value="Unassembled WGS sequence"/>
</dbReference>
<dbReference type="PANTHER" id="PTHR30055">
    <property type="entry name" value="HTH-TYPE TRANSCRIPTIONAL REGULATOR RUTR"/>
    <property type="match status" value="1"/>
</dbReference>
<reference evidence="7 8" key="1">
    <citation type="submission" date="2018-03" db="EMBL/GenBank/DDBJ databases">
        <title>Genomic Encyclopedia of Archaeal and Bacterial Type Strains, Phase II (KMG-II): from individual species to whole genera.</title>
        <authorList>
            <person name="Goeker M."/>
        </authorList>
    </citation>
    <scope>NUCLEOTIDE SEQUENCE [LARGE SCALE GENOMIC DNA]</scope>
    <source>
        <strain evidence="7 8">DSM 45601</strain>
    </source>
</reference>
<proteinExistence type="predicted"/>
<evidence type="ECO:0000256" key="3">
    <source>
        <dbReference type="ARBA" id="ARBA00023163"/>
    </source>
</evidence>
<feature type="domain" description="HTH tetR-type" evidence="6">
    <location>
        <begin position="22"/>
        <end position="82"/>
    </location>
</feature>
<dbReference type="Pfam" id="PF00440">
    <property type="entry name" value="TetR_N"/>
    <property type="match status" value="1"/>
</dbReference>
<dbReference type="PRINTS" id="PR00455">
    <property type="entry name" value="HTHTETR"/>
</dbReference>
<dbReference type="SUPFAM" id="SSF48498">
    <property type="entry name" value="Tetracyclin repressor-like, C-terminal domain"/>
    <property type="match status" value="1"/>
</dbReference>
<evidence type="ECO:0000256" key="1">
    <source>
        <dbReference type="ARBA" id="ARBA00023015"/>
    </source>
</evidence>